<dbReference type="SUPFAM" id="SSF56349">
    <property type="entry name" value="DNA breaking-rejoining enzymes"/>
    <property type="match status" value="1"/>
</dbReference>
<proteinExistence type="predicted"/>
<dbReference type="EMBL" id="LSTO01000041">
    <property type="protein sequence ID" value="OWW18044.1"/>
    <property type="molecule type" value="Genomic_DNA"/>
</dbReference>
<sequence>MLAHVRSSIEVTRLDFDTPMGKKALHEQEVEMFVTERNHKIILAAMNDIVYQIIATILWVTGLRPRDLFQLPYRGKEQNNGFIPYDADEIPDDLDQQEITYWFRSKGKHRSIQFPGLLWRAICELYIPVRRERADLHFAKYGISPSNSALFLAANGEIVNADRLRHAFSKAVQKSRALPLGVAGHGFTGRKYTPRMLRHSCATYFVYEHLKRNKLLGRPYQYDPSVDDRLRRMLGHEDVGTTYKYYVHLVIRFHNDDLLRDLKNSHVNQALSALLEVMNY</sequence>
<comment type="caution">
    <text evidence="3">The sequence shown here is derived from an EMBL/GenBank/DDBJ whole genome shotgun (WGS) entry which is preliminary data.</text>
</comment>
<gene>
    <name evidence="3" type="ORF">AYR66_02740</name>
</gene>
<accession>A0A254T5S5</accession>
<dbReference type="InterPro" id="IPR002104">
    <property type="entry name" value="Integrase_catalytic"/>
</dbReference>
<dbReference type="GO" id="GO:0015074">
    <property type="term" value="P:DNA integration"/>
    <property type="evidence" value="ECO:0007669"/>
    <property type="project" value="InterPro"/>
</dbReference>
<keyword evidence="4" id="KW-1185">Reference proteome</keyword>
<protein>
    <submittedName>
        <fullName evidence="3">Integrase</fullName>
    </submittedName>
</protein>
<dbReference type="AlphaFoldDB" id="A0A254T5S5"/>
<evidence type="ECO:0000259" key="2">
    <source>
        <dbReference type="PROSITE" id="PS51898"/>
    </source>
</evidence>
<dbReference type="InterPro" id="IPR011010">
    <property type="entry name" value="DNA_brk_join_enz"/>
</dbReference>
<dbReference type="GO" id="GO:0006310">
    <property type="term" value="P:DNA recombination"/>
    <property type="evidence" value="ECO:0007669"/>
    <property type="project" value="UniProtKB-KW"/>
</dbReference>
<dbReference type="Proteomes" id="UP000197535">
    <property type="component" value="Unassembled WGS sequence"/>
</dbReference>
<dbReference type="OrthoDB" id="9150036at2"/>
<name>A0A254T5S5_9BURK</name>
<dbReference type="Gene3D" id="1.10.443.10">
    <property type="entry name" value="Intergrase catalytic core"/>
    <property type="match status" value="1"/>
</dbReference>
<dbReference type="PROSITE" id="PS51898">
    <property type="entry name" value="TYR_RECOMBINASE"/>
    <property type="match status" value="1"/>
</dbReference>
<feature type="domain" description="Tyr recombinase" evidence="2">
    <location>
        <begin position="20"/>
        <end position="260"/>
    </location>
</feature>
<dbReference type="CDD" id="cd00397">
    <property type="entry name" value="DNA_BRE_C"/>
    <property type="match status" value="1"/>
</dbReference>
<evidence type="ECO:0000256" key="1">
    <source>
        <dbReference type="ARBA" id="ARBA00023172"/>
    </source>
</evidence>
<organism evidence="3 4">
    <name type="scientific">Noviherbaspirillum denitrificans</name>
    <dbReference type="NCBI Taxonomy" id="1968433"/>
    <lineage>
        <taxon>Bacteria</taxon>
        <taxon>Pseudomonadati</taxon>
        <taxon>Pseudomonadota</taxon>
        <taxon>Betaproteobacteria</taxon>
        <taxon>Burkholderiales</taxon>
        <taxon>Oxalobacteraceae</taxon>
        <taxon>Noviherbaspirillum</taxon>
    </lineage>
</organism>
<evidence type="ECO:0000313" key="4">
    <source>
        <dbReference type="Proteomes" id="UP000197535"/>
    </source>
</evidence>
<dbReference type="InterPro" id="IPR013762">
    <property type="entry name" value="Integrase-like_cat_sf"/>
</dbReference>
<reference evidence="3 4" key="1">
    <citation type="submission" date="2016-02" db="EMBL/GenBank/DDBJ databases">
        <authorList>
            <person name="Wen L."/>
            <person name="He K."/>
            <person name="Yang H."/>
        </authorList>
    </citation>
    <scope>NUCLEOTIDE SEQUENCE [LARGE SCALE GENOMIC DNA]</scope>
    <source>
        <strain evidence="3 4">TSA40</strain>
    </source>
</reference>
<keyword evidence="1" id="KW-0233">DNA recombination</keyword>
<evidence type="ECO:0000313" key="3">
    <source>
        <dbReference type="EMBL" id="OWW18044.1"/>
    </source>
</evidence>
<dbReference type="GO" id="GO:0003677">
    <property type="term" value="F:DNA binding"/>
    <property type="evidence" value="ECO:0007669"/>
    <property type="project" value="InterPro"/>
</dbReference>